<dbReference type="PANTHER" id="PTHR21261">
    <property type="entry name" value="BEAT PROTEIN"/>
    <property type="match status" value="1"/>
</dbReference>
<protein>
    <submittedName>
        <fullName evidence="1">Uncharacterized protein</fullName>
    </submittedName>
</protein>
<dbReference type="AlphaFoldDB" id="N6TRM1"/>
<gene>
    <name evidence="1" type="ORF">YQE_02859</name>
</gene>
<name>N6TRM1_DENPD</name>
<sequence>MQCHYKLGDETLYSVKWYKDGNEFYRYVPRNSPATQVFPLVGVTVDSHSVLNDVKVVVIAHFAYEK</sequence>
<dbReference type="PANTHER" id="PTHR21261:SF15">
    <property type="entry name" value="BEATEN PATH IIIA, ISOFORM D-RELATED"/>
    <property type="match status" value="1"/>
</dbReference>
<dbReference type="HOGENOM" id="CLU_2833789_0_0_1"/>
<dbReference type="OrthoDB" id="10015491at2759"/>
<accession>N6TRM1</accession>
<proteinExistence type="predicted"/>
<dbReference type="EMBL" id="KB740400">
    <property type="protein sequence ID" value="ENN80723.1"/>
    <property type="molecule type" value="Genomic_DNA"/>
</dbReference>
<organism evidence="1">
    <name type="scientific">Dendroctonus ponderosae</name>
    <name type="common">Mountain pine beetle</name>
    <dbReference type="NCBI Taxonomy" id="77166"/>
    <lineage>
        <taxon>Eukaryota</taxon>
        <taxon>Metazoa</taxon>
        <taxon>Ecdysozoa</taxon>
        <taxon>Arthropoda</taxon>
        <taxon>Hexapoda</taxon>
        <taxon>Insecta</taxon>
        <taxon>Pterygota</taxon>
        <taxon>Neoptera</taxon>
        <taxon>Endopterygota</taxon>
        <taxon>Coleoptera</taxon>
        <taxon>Polyphaga</taxon>
        <taxon>Cucujiformia</taxon>
        <taxon>Curculionidae</taxon>
        <taxon>Scolytinae</taxon>
        <taxon>Dendroctonus</taxon>
    </lineage>
</organism>
<reference evidence="1" key="1">
    <citation type="journal article" date="2013" name="Genome Biol.">
        <title>Draft genome of the mountain pine beetle, Dendroctonus ponderosae Hopkins, a major forest pest.</title>
        <authorList>
            <person name="Keeling C.I."/>
            <person name="Yuen M.M."/>
            <person name="Liao N.Y."/>
            <person name="Docking T.R."/>
            <person name="Chan S.K."/>
            <person name="Taylor G.A."/>
            <person name="Palmquist D.L."/>
            <person name="Jackman S.D."/>
            <person name="Nguyen A."/>
            <person name="Li M."/>
            <person name="Henderson H."/>
            <person name="Janes J.K."/>
            <person name="Zhao Y."/>
            <person name="Pandoh P."/>
            <person name="Moore R."/>
            <person name="Sperling F.A."/>
            <person name="Huber D.P."/>
            <person name="Birol I."/>
            <person name="Jones S.J."/>
            <person name="Bohlmann J."/>
        </authorList>
    </citation>
    <scope>NUCLEOTIDE SEQUENCE</scope>
</reference>
<feature type="non-terminal residue" evidence="1">
    <location>
        <position position="1"/>
    </location>
</feature>
<dbReference type="OMA" id="CHYKLGD"/>
<evidence type="ECO:0000313" key="1">
    <source>
        <dbReference type="EMBL" id="ENN80723.1"/>
    </source>
</evidence>